<reference evidence="1" key="1">
    <citation type="submission" date="2020-05" db="UniProtKB">
        <authorList>
            <consortium name="EnsemblMetazoa"/>
        </authorList>
    </citation>
    <scope>IDENTIFICATION</scope>
    <source>
        <strain evidence="1">TTRI</strain>
    </source>
</reference>
<dbReference type="EnsemblMetazoa" id="GAUT038375-RA">
    <property type="protein sequence ID" value="GAUT038375-PA"/>
    <property type="gene ID" value="GAUT038375"/>
</dbReference>
<keyword evidence="2" id="KW-1185">Reference proteome</keyword>
<dbReference type="Proteomes" id="UP000078200">
    <property type="component" value="Unassembled WGS sequence"/>
</dbReference>
<dbReference type="AlphaFoldDB" id="A0A1A9VIB5"/>
<name>A0A1A9VIB5_GLOAU</name>
<proteinExistence type="predicted"/>
<evidence type="ECO:0000313" key="2">
    <source>
        <dbReference type="Proteomes" id="UP000078200"/>
    </source>
</evidence>
<evidence type="ECO:0000313" key="1">
    <source>
        <dbReference type="EnsemblMetazoa" id="GAUT038375-PA"/>
    </source>
</evidence>
<dbReference type="VEuPathDB" id="VectorBase:GAUT038375"/>
<sequence length="131" mass="15241">MFIVISIPYYIALCSMLSMKRYFILQSSTSSTSYNQLPINNHFRPLQCIAMFWEKGHFSPFPTDHDVGLILLINPRSDKSNYSYSPVLNLNFKMPEIGYRRVSHLRSLLLLLYGNVNINNYNKREIIPSST</sequence>
<accession>A0A1A9VIB5</accession>
<protein>
    <submittedName>
        <fullName evidence="1">Uncharacterized protein</fullName>
    </submittedName>
</protein>
<organism evidence="1 2">
    <name type="scientific">Glossina austeni</name>
    <name type="common">Savannah tsetse fly</name>
    <dbReference type="NCBI Taxonomy" id="7395"/>
    <lineage>
        <taxon>Eukaryota</taxon>
        <taxon>Metazoa</taxon>
        <taxon>Ecdysozoa</taxon>
        <taxon>Arthropoda</taxon>
        <taxon>Hexapoda</taxon>
        <taxon>Insecta</taxon>
        <taxon>Pterygota</taxon>
        <taxon>Neoptera</taxon>
        <taxon>Endopterygota</taxon>
        <taxon>Diptera</taxon>
        <taxon>Brachycera</taxon>
        <taxon>Muscomorpha</taxon>
        <taxon>Hippoboscoidea</taxon>
        <taxon>Glossinidae</taxon>
        <taxon>Glossina</taxon>
    </lineage>
</organism>